<evidence type="ECO:0000313" key="5">
    <source>
        <dbReference type="EMBL" id="ERN40768.1"/>
    </source>
</evidence>
<dbReference type="InParanoid" id="U5D815"/>
<dbReference type="RefSeq" id="WP_022608235.1">
    <property type="nucleotide sequence ID" value="NZ_ASSJ01000070.1"/>
</dbReference>
<evidence type="ECO:0000256" key="2">
    <source>
        <dbReference type="ARBA" id="ARBA00022692"/>
    </source>
</evidence>
<name>U5D815_9CHRO</name>
<comment type="caution">
    <text evidence="5">The sequence shown here is derived from an EMBL/GenBank/DDBJ whole genome shotgun (WGS) entry which is preliminary data.</text>
</comment>
<dbReference type="Proteomes" id="UP000016960">
    <property type="component" value="Unassembled WGS sequence"/>
</dbReference>
<evidence type="ECO:0000313" key="6">
    <source>
        <dbReference type="Proteomes" id="UP000016960"/>
    </source>
</evidence>
<keyword evidence="6" id="KW-1185">Reference proteome</keyword>
<evidence type="ECO:0000256" key="4">
    <source>
        <dbReference type="ARBA" id="ARBA00023136"/>
    </source>
</evidence>
<dbReference type="InterPro" id="IPR021147">
    <property type="entry name" value="DUF697"/>
</dbReference>
<accession>U5D815</accession>
<protein>
    <recommendedName>
        <fullName evidence="7">DUF697 domain-containing protein</fullName>
    </recommendedName>
</protein>
<organism evidence="5 6">
    <name type="scientific">Rubidibacter lacunae KORDI 51-2</name>
    <dbReference type="NCBI Taxonomy" id="582515"/>
    <lineage>
        <taxon>Bacteria</taxon>
        <taxon>Bacillati</taxon>
        <taxon>Cyanobacteriota</taxon>
        <taxon>Cyanophyceae</taxon>
        <taxon>Oscillatoriophycideae</taxon>
        <taxon>Chroococcales</taxon>
        <taxon>Aphanothecaceae</taxon>
        <taxon>Rubidibacter</taxon>
    </lineage>
</organism>
<dbReference type="eggNOG" id="COG1159">
    <property type="taxonomic scope" value="Bacteria"/>
</dbReference>
<gene>
    <name evidence="5" type="ORF">KR51_00027570</name>
</gene>
<dbReference type="AlphaFoldDB" id="U5D815"/>
<keyword evidence="4" id="KW-0472">Membrane</keyword>
<comment type="subcellular location">
    <subcellularLocation>
        <location evidence="1">Membrane</location>
        <topology evidence="1">Multi-pass membrane protein</topology>
    </subcellularLocation>
</comment>
<dbReference type="Pfam" id="PF05128">
    <property type="entry name" value="DUF697"/>
    <property type="match status" value="1"/>
</dbReference>
<evidence type="ECO:0008006" key="7">
    <source>
        <dbReference type="Google" id="ProtNLM"/>
    </source>
</evidence>
<evidence type="ECO:0000256" key="3">
    <source>
        <dbReference type="ARBA" id="ARBA00022989"/>
    </source>
</evidence>
<evidence type="ECO:0000256" key="1">
    <source>
        <dbReference type="ARBA" id="ARBA00004141"/>
    </source>
</evidence>
<dbReference type="PATRIC" id="fig|582515.4.peg.3097"/>
<keyword evidence="2" id="KW-0812">Transmembrane</keyword>
<proteinExistence type="predicted"/>
<reference evidence="5 6" key="1">
    <citation type="submission" date="2013-05" db="EMBL/GenBank/DDBJ databases">
        <title>Draft genome sequence of Rubidibacter lacunae KORDI 51-2.</title>
        <authorList>
            <person name="Choi D.H."/>
            <person name="Noh J.H."/>
            <person name="Kwon K.-K."/>
            <person name="Lee J.-H."/>
            <person name="Ryu J.-Y."/>
        </authorList>
    </citation>
    <scope>NUCLEOTIDE SEQUENCE [LARGE SCALE GENOMIC DNA]</scope>
    <source>
        <strain evidence="5 6">KORDI 51-2</strain>
    </source>
</reference>
<sequence length="507" mass="54471">MLEVTATATRSRQSSQLLGHGTLRENVKAMQESNKPMWRKPILIGGLGLSAALWAWSSLQDALWQTGEFGVLSLAAVGTGAWWLQQQSRRVPTPAATPVDRAALERELARVRAAIAQLQAEVPHADTAVWEGQLAQLPQTLERQKLRVAIAGGAGTGRAHLAQVLANEPIKAAIDIAETATPLVGTDDDAATRATVLAADLVVFLIHGDLTASEWDCMTFLRGERQRVLLALDRQDRFLPEERAAIWQQVRDRVCPTLDAADLVAIASAPAPVKVRRHADDGTVGEWLEQTAPDLIALRNRLQQLVATEQSQLVLAAAWRQARAIGADIKAQLNRARRERALPVIQNYQWLSAAAAFATPVASLDLLATAAINAQLVADLGAMYCQDFSWQQAQTAAGALGRLMAQLGLVELTTQAVAGLLKGNALTYAAGGLVQGVSAAYLTRLAGLSLIAYFEEQELPAGGELQGDRLQKHLQAIGEQTRRAAIFQDFVRGVAQQLQARAAAPAS</sequence>
<dbReference type="EMBL" id="ASSJ01000070">
    <property type="protein sequence ID" value="ERN40768.1"/>
    <property type="molecule type" value="Genomic_DNA"/>
</dbReference>
<dbReference type="GO" id="GO:0016020">
    <property type="term" value="C:membrane"/>
    <property type="evidence" value="ECO:0007669"/>
    <property type="project" value="UniProtKB-SubCell"/>
</dbReference>
<keyword evidence="3" id="KW-1133">Transmembrane helix</keyword>
<dbReference type="STRING" id="582515.KR51_00027570"/>